<evidence type="ECO:0000256" key="2">
    <source>
        <dbReference type="ARBA" id="ARBA00022598"/>
    </source>
</evidence>
<comment type="catalytic activity">
    <reaction evidence="7">
        <text>tRNA(Met) + L-methionine + ATP = L-methionyl-tRNA(Met) + AMP + diphosphate</text>
        <dbReference type="Rhea" id="RHEA:13481"/>
        <dbReference type="Rhea" id="RHEA-COMP:9667"/>
        <dbReference type="Rhea" id="RHEA-COMP:9698"/>
        <dbReference type="ChEBI" id="CHEBI:30616"/>
        <dbReference type="ChEBI" id="CHEBI:33019"/>
        <dbReference type="ChEBI" id="CHEBI:57844"/>
        <dbReference type="ChEBI" id="CHEBI:78442"/>
        <dbReference type="ChEBI" id="CHEBI:78530"/>
        <dbReference type="ChEBI" id="CHEBI:456215"/>
        <dbReference type="EC" id="6.1.1.10"/>
    </reaction>
</comment>
<dbReference type="Proteomes" id="UP000587396">
    <property type="component" value="Unassembled WGS sequence"/>
</dbReference>
<dbReference type="PANTHER" id="PTHR45765:SF1">
    <property type="entry name" value="METHIONINE--TRNA LIGASE, CYTOPLASMIC"/>
    <property type="match status" value="1"/>
</dbReference>
<comment type="similarity">
    <text evidence="1">Belongs to the class-I aminoacyl-tRNA synthetase family. MetG type 1 subfamily.</text>
</comment>
<dbReference type="PANTHER" id="PTHR45765">
    <property type="entry name" value="METHIONINE--TRNA LIGASE"/>
    <property type="match status" value="1"/>
</dbReference>
<keyword evidence="4 8" id="KW-0067">ATP-binding</keyword>
<dbReference type="RefSeq" id="WP_185904802.1">
    <property type="nucleotide sequence ID" value="NZ_JACMSE010000003.1"/>
</dbReference>
<keyword evidence="3 8" id="KW-0547">Nucleotide-binding</keyword>
<proteinExistence type="inferred from homology"/>
<reference evidence="10 11" key="1">
    <citation type="submission" date="2020-08" db="EMBL/GenBank/DDBJ databases">
        <authorList>
            <person name="Liu C."/>
            <person name="Sun Q."/>
        </authorList>
    </citation>
    <scope>NUCLEOTIDE SEQUENCE [LARGE SCALE GENOMIC DNA]</scope>
    <source>
        <strain evidence="10 11">N22</strain>
    </source>
</reference>
<evidence type="ECO:0000256" key="5">
    <source>
        <dbReference type="ARBA" id="ARBA00022917"/>
    </source>
</evidence>
<name>A0A842JD99_9ACTN</name>
<evidence type="ECO:0000313" key="10">
    <source>
        <dbReference type="EMBL" id="MBC2888886.1"/>
    </source>
</evidence>
<organism evidence="10 11">
    <name type="scientific">Gordonibacter massiliensis</name>
    <name type="common">ex Traore et al. 2017</name>
    <dbReference type="NCBI Taxonomy" id="1841863"/>
    <lineage>
        <taxon>Bacteria</taxon>
        <taxon>Bacillati</taxon>
        <taxon>Actinomycetota</taxon>
        <taxon>Coriobacteriia</taxon>
        <taxon>Eggerthellales</taxon>
        <taxon>Eggerthellaceae</taxon>
        <taxon>Gordonibacter</taxon>
    </lineage>
</organism>
<dbReference type="InterPro" id="IPR009080">
    <property type="entry name" value="tRNAsynth_Ia_anticodon-bd"/>
</dbReference>
<comment type="caution">
    <text evidence="10">The sequence shown here is derived from an EMBL/GenBank/DDBJ whole genome shotgun (WGS) entry which is preliminary data.</text>
</comment>
<evidence type="ECO:0000256" key="3">
    <source>
        <dbReference type="ARBA" id="ARBA00022741"/>
    </source>
</evidence>
<keyword evidence="2 8" id="KW-0436">Ligase</keyword>
<dbReference type="InterPro" id="IPR029038">
    <property type="entry name" value="MetRS_Zn"/>
</dbReference>
<accession>A0A842JD99</accession>
<feature type="domain" description="Methionyl/Leucyl tRNA synthetase" evidence="9">
    <location>
        <begin position="325"/>
        <end position="493"/>
    </location>
</feature>
<dbReference type="Gene3D" id="1.10.730.10">
    <property type="entry name" value="Isoleucyl-tRNA Synthetase, Domain 1"/>
    <property type="match status" value="1"/>
</dbReference>
<dbReference type="GO" id="GO:0005524">
    <property type="term" value="F:ATP binding"/>
    <property type="evidence" value="ECO:0007669"/>
    <property type="project" value="UniProtKB-KW"/>
</dbReference>
<dbReference type="EMBL" id="JACMSE010000003">
    <property type="protein sequence ID" value="MBC2888886.1"/>
    <property type="molecule type" value="Genomic_DNA"/>
</dbReference>
<keyword evidence="11" id="KW-1185">Reference proteome</keyword>
<sequence>MAASPDNVQHLSAAPAEERVAWPKRAVVTAGMPYGNKPLHFGHIAGVFVPADAFARFLRDRIGPENVRFISGTDCFGSPINEGYRKLVEAGEFDGTIEEYVRRNHDAQKATLDAYGISLSIYEGSGMGHSGDVHQLISEKFIEKLHENGHLHKRATLQFYDAEAGTFLNGRQVVGRCPVQGCKSEHAYADECDLGHSYAPEDLIAPKSSLTGTVPEMRPVENWYFDLPAFGGFLRERAAELEADPNVRPIVPQAVKEFLAPPVVYIKNDAREAYEAVAADLPAHELREPEKGKQSFEIEFKTIDDRDAARDVLGQAGIRFRTGKALVPFRITGNIEWGVAAPVIDGVEGLTVWCWPESLWAPMSFTMAVNDQMGLPRGSWRDWWCSEDAEVYQFIGQDNLYFYGVAQPALIEALRPGDILAPGVTDNPIRQTRLVANHHILFGDKKASSSGSLKPPTADELLDYYTVEQLRAHFLALGLDQKSVGFKPKPFLATPEELADPRVADPVLKEGALLTNVFNRLARSCFYEAQKNFEGYLPLGRPTEAALARANETLAAYDRLMLKVELHSVMSLMDEFIRFANKHWSDGIRAAELEDDDELRRQVLVDSFYLLRVATLLMHPIVPAGTEKICDYLSFEFDDFFSWNYDLENVDELCSAGEIDERRHRIRELPPRFDFFEKHPSQYK</sequence>
<dbReference type="InterPro" id="IPR014729">
    <property type="entry name" value="Rossmann-like_a/b/a_fold"/>
</dbReference>
<evidence type="ECO:0000256" key="6">
    <source>
        <dbReference type="ARBA" id="ARBA00023146"/>
    </source>
</evidence>
<dbReference type="SUPFAM" id="SSF47323">
    <property type="entry name" value="Anticodon-binding domain of a subclass of class I aminoacyl-tRNA synthetases"/>
    <property type="match status" value="1"/>
</dbReference>
<dbReference type="Gene3D" id="3.40.50.620">
    <property type="entry name" value="HUPs"/>
    <property type="match status" value="2"/>
</dbReference>
<dbReference type="SUPFAM" id="SSF52374">
    <property type="entry name" value="Nucleotidylyl transferase"/>
    <property type="match status" value="1"/>
</dbReference>
<dbReference type="Pfam" id="PF09334">
    <property type="entry name" value="tRNA-synt_1g"/>
    <property type="match status" value="2"/>
</dbReference>
<gene>
    <name evidence="10" type="ORF">H7313_05910</name>
</gene>
<dbReference type="GO" id="GO:0004825">
    <property type="term" value="F:methionine-tRNA ligase activity"/>
    <property type="evidence" value="ECO:0007669"/>
    <property type="project" value="UniProtKB-EC"/>
</dbReference>
<dbReference type="InterPro" id="IPR023458">
    <property type="entry name" value="Met-tRNA_ligase_1"/>
</dbReference>
<evidence type="ECO:0000256" key="4">
    <source>
        <dbReference type="ARBA" id="ARBA00022840"/>
    </source>
</evidence>
<evidence type="ECO:0000256" key="1">
    <source>
        <dbReference type="ARBA" id="ARBA00008258"/>
    </source>
</evidence>
<dbReference type="Gene3D" id="2.20.28.20">
    <property type="entry name" value="Methionyl-tRNA synthetase, Zn-domain"/>
    <property type="match status" value="1"/>
</dbReference>
<dbReference type="AlphaFoldDB" id="A0A842JD99"/>
<keyword evidence="5 8" id="KW-0648">Protein biosynthesis</keyword>
<evidence type="ECO:0000313" key="11">
    <source>
        <dbReference type="Proteomes" id="UP000587396"/>
    </source>
</evidence>
<evidence type="ECO:0000256" key="7">
    <source>
        <dbReference type="ARBA" id="ARBA00047364"/>
    </source>
</evidence>
<keyword evidence="6 8" id="KW-0030">Aminoacyl-tRNA synthetase</keyword>
<dbReference type="InterPro" id="IPR015413">
    <property type="entry name" value="Methionyl/Leucyl_tRNA_Synth"/>
</dbReference>
<protein>
    <submittedName>
        <fullName evidence="10">Class I tRNA ligase family protein</fullName>
    </submittedName>
</protein>
<dbReference type="GO" id="GO:0005829">
    <property type="term" value="C:cytosol"/>
    <property type="evidence" value="ECO:0007669"/>
    <property type="project" value="TreeGrafter"/>
</dbReference>
<feature type="domain" description="Methionyl/Leucyl tRNA synthetase" evidence="9">
    <location>
        <begin position="27"/>
        <end position="260"/>
    </location>
</feature>
<dbReference type="GO" id="GO:0006431">
    <property type="term" value="P:methionyl-tRNA aminoacylation"/>
    <property type="evidence" value="ECO:0007669"/>
    <property type="project" value="TreeGrafter"/>
</dbReference>
<evidence type="ECO:0000256" key="8">
    <source>
        <dbReference type="RuleBase" id="RU363039"/>
    </source>
</evidence>
<evidence type="ECO:0000259" key="9">
    <source>
        <dbReference type="Pfam" id="PF09334"/>
    </source>
</evidence>